<name>A0AAD8C0T1_BIOPF</name>
<feature type="compositionally biased region" description="Basic and acidic residues" evidence="1">
    <location>
        <begin position="95"/>
        <end position="105"/>
    </location>
</feature>
<reference evidence="2" key="1">
    <citation type="journal article" date="2023" name="PLoS Negl. Trop. Dis.">
        <title>A genome sequence for Biomphalaria pfeifferi, the major vector snail for the human-infecting parasite Schistosoma mansoni.</title>
        <authorList>
            <person name="Bu L."/>
            <person name="Lu L."/>
            <person name="Laidemitt M.R."/>
            <person name="Zhang S.M."/>
            <person name="Mutuku M."/>
            <person name="Mkoji G."/>
            <person name="Steinauer M."/>
            <person name="Loker E.S."/>
        </authorList>
    </citation>
    <scope>NUCLEOTIDE SEQUENCE</scope>
    <source>
        <strain evidence="2">KasaAsao</strain>
    </source>
</reference>
<keyword evidence="3" id="KW-1185">Reference proteome</keyword>
<dbReference type="Pfam" id="PF03670">
    <property type="entry name" value="UPF0184"/>
    <property type="match status" value="1"/>
</dbReference>
<proteinExistence type="predicted"/>
<dbReference type="AlphaFoldDB" id="A0AAD8C0T1"/>
<organism evidence="2 3">
    <name type="scientific">Biomphalaria pfeifferi</name>
    <name type="common">Bloodfluke planorb</name>
    <name type="synonym">Freshwater snail</name>
    <dbReference type="NCBI Taxonomy" id="112525"/>
    <lineage>
        <taxon>Eukaryota</taxon>
        <taxon>Metazoa</taxon>
        <taxon>Spiralia</taxon>
        <taxon>Lophotrochozoa</taxon>
        <taxon>Mollusca</taxon>
        <taxon>Gastropoda</taxon>
        <taxon>Heterobranchia</taxon>
        <taxon>Euthyneura</taxon>
        <taxon>Panpulmonata</taxon>
        <taxon>Hygrophila</taxon>
        <taxon>Lymnaeoidea</taxon>
        <taxon>Planorbidae</taxon>
        <taxon>Biomphalaria</taxon>
    </lineage>
</organism>
<dbReference type="Proteomes" id="UP001233172">
    <property type="component" value="Unassembled WGS sequence"/>
</dbReference>
<evidence type="ECO:0000256" key="1">
    <source>
        <dbReference type="SAM" id="MobiDB-lite"/>
    </source>
</evidence>
<feature type="region of interest" description="Disordered" evidence="1">
    <location>
        <begin position="95"/>
        <end position="119"/>
    </location>
</feature>
<accession>A0AAD8C0T1</accession>
<sequence>MANSDEKEQHVNDVSMNGLDLNQSSDVAITDENIIALLASTLLENEPEDISDIDELAGEYTALNNAIDEINNYLDRWETRHDHLRAEIFKVLKENQEEENQRKESFLNNVESDSASNKQDTHTLIDLESSTCEKQNKNTQN</sequence>
<dbReference type="EMBL" id="JASAOG010000021">
    <property type="protein sequence ID" value="KAK0063593.1"/>
    <property type="molecule type" value="Genomic_DNA"/>
</dbReference>
<evidence type="ECO:0000313" key="3">
    <source>
        <dbReference type="Proteomes" id="UP001233172"/>
    </source>
</evidence>
<comment type="caution">
    <text evidence="2">The sequence shown here is derived from an EMBL/GenBank/DDBJ whole genome shotgun (WGS) entry which is preliminary data.</text>
</comment>
<reference evidence="2" key="2">
    <citation type="submission" date="2023-04" db="EMBL/GenBank/DDBJ databases">
        <authorList>
            <person name="Bu L."/>
            <person name="Lu L."/>
            <person name="Laidemitt M.R."/>
            <person name="Zhang S.M."/>
            <person name="Mutuku M."/>
            <person name="Mkoji G."/>
            <person name="Steinauer M."/>
            <person name="Loker E.S."/>
        </authorList>
    </citation>
    <scope>NUCLEOTIDE SEQUENCE</scope>
    <source>
        <strain evidence="2">KasaAsao</strain>
        <tissue evidence="2">Whole Snail</tissue>
    </source>
</reference>
<evidence type="ECO:0000313" key="2">
    <source>
        <dbReference type="EMBL" id="KAK0063593.1"/>
    </source>
</evidence>
<protein>
    <submittedName>
        <fullName evidence="2">Dentin sialophosphoprotein</fullName>
    </submittedName>
</protein>
<gene>
    <name evidence="2" type="ORF">Bpfe_007234</name>
</gene>
<feature type="compositionally biased region" description="Polar residues" evidence="1">
    <location>
        <begin position="106"/>
        <end position="118"/>
    </location>
</feature>